<sequence>MTTARLIAFTILSGMALSGCQTPQARQAQLATICADPVNRQPGNFYFNECQSIKPSTSRQLQKDYTLGAPTGDD</sequence>
<dbReference type="EMBL" id="FNUY01000012">
    <property type="protein sequence ID" value="SEG75614.1"/>
    <property type="molecule type" value="Genomic_DNA"/>
</dbReference>
<dbReference type="AlphaFoldDB" id="A0A1H6CRL1"/>
<gene>
    <name evidence="1" type="ORF">SAMN04488115_11222</name>
</gene>
<accession>A0A1H6CRL1</accession>
<dbReference type="PROSITE" id="PS51257">
    <property type="entry name" value="PROKAR_LIPOPROTEIN"/>
    <property type="match status" value="1"/>
</dbReference>
<evidence type="ECO:0000313" key="2">
    <source>
        <dbReference type="Proteomes" id="UP000236743"/>
    </source>
</evidence>
<dbReference type="Proteomes" id="UP000236743">
    <property type="component" value="Unassembled WGS sequence"/>
</dbReference>
<evidence type="ECO:0000313" key="1">
    <source>
        <dbReference type="EMBL" id="SEG75614.1"/>
    </source>
</evidence>
<reference evidence="1 2" key="1">
    <citation type="submission" date="2016-10" db="EMBL/GenBank/DDBJ databases">
        <authorList>
            <person name="de Groot N.N."/>
        </authorList>
    </citation>
    <scope>NUCLEOTIDE SEQUENCE [LARGE SCALE GENOMIC DNA]</scope>
    <source>
        <strain evidence="1 2">DSM 26656</strain>
    </source>
</reference>
<dbReference type="OrthoDB" id="8163116at2"/>
<proteinExistence type="predicted"/>
<keyword evidence="2" id="KW-1185">Reference proteome</keyword>
<protein>
    <submittedName>
        <fullName evidence="1">Uncharacterized protein</fullName>
    </submittedName>
</protein>
<name>A0A1H6CRL1_9HYPH</name>
<organism evidence="1 2">
    <name type="scientific">Bosea lathyri</name>
    <dbReference type="NCBI Taxonomy" id="1036778"/>
    <lineage>
        <taxon>Bacteria</taxon>
        <taxon>Pseudomonadati</taxon>
        <taxon>Pseudomonadota</taxon>
        <taxon>Alphaproteobacteria</taxon>
        <taxon>Hyphomicrobiales</taxon>
        <taxon>Boseaceae</taxon>
        <taxon>Bosea</taxon>
    </lineage>
</organism>
<dbReference type="RefSeq" id="WP_146071470.1">
    <property type="nucleotide sequence ID" value="NZ_FNUY01000012.1"/>
</dbReference>